<feature type="compositionally biased region" description="Basic and acidic residues" evidence="1">
    <location>
        <begin position="340"/>
        <end position="349"/>
    </location>
</feature>
<organism evidence="2">
    <name type="scientific">hydrothermal vent metagenome</name>
    <dbReference type="NCBI Taxonomy" id="652676"/>
    <lineage>
        <taxon>unclassified sequences</taxon>
        <taxon>metagenomes</taxon>
        <taxon>ecological metagenomes</taxon>
    </lineage>
</organism>
<evidence type="ECO:0008006" key="3">
    <source>
        <dbReference type="Google" id="ProtNLM"/>
    </source>
</evidence>
<protein>
    <recommendedName>
        <fullName evidence="3">Lipoprotein</fullName>
    </recommendedName>
</protein>
<gene>
    <name evidence="2" type="ORF">MNB_SM-6-433</name>
</gene>
<proteinExistence type="predicted"/>
<dbReference type="EMBL" id="FPHK01000103">
    <property type="protein sequence ID" value="SFV66913.1"/>
    <property type="molecule type" value="Genomic_DNA"/>
</dbReference>
<dbReference type="PROSITE" id="PS51257">
    <property type="entry name" value="PROKAR_LIPOPROTEIN"/>
    <property type="match status" value="1"/>
</dbReference>
<evidence type="ECO:0000256" key="1">
    <source>
        <dbReference type="SAM" id="MobiDB-lite"/>
    </source>
</evidence>
<dbReference type="AlphaFoldDB" id="A0A1W1CMH1"/>
<accession>A0A1W1CMH1</accession>
<sequence length="378" mass="42643">MKLMGLSFTAAVMLVGLSGCGMGPTLTPAEMQKIKSFDAAQITTLGDAIHKGMNQDELLFYAPISIAQAKEDYENALSSEDKEEKMASYLAAKKELANAYETKKLVKKYLSDLAQLDNKMKALNTQEILASRYNDFKDDYNDLIKTFDEGEVSDALEDKKEVMTTAKDLYGDAVVYRNINKAKSIIQKMSDDDLDEVVPKHYEKLEKLYEQARLKIKREPDNKAMVKSVSKELNEYAQYTETLARDVVKLKSIDPEDYENYLDKIHHEFASLNQNEKLESILPLSIEEKINYLKKHKNQVAEKTQSLEKKETTVEEEKSATIVTPAVVPVVEETAVNKTQTEETSKVEDSNTVEEAAPEQEAVVVETPVEKGISQLQE</sequence>
<name>A0A1W1CMH1_9ZZZZ</name>
<reference evidence="2" key="1">
    <citation type="submission" date="2016-10" db="EMBL/GenBank/DDBJ databases">
        <authorList>
            <person name="de Groot N.N."/>
        </authorList>
    </citation>
    <scope>NUCLEOTIDE SEQUENCE</scope>
</reference>
<feature type="region of interest" description="Disordered" evidence="1">
    <location>
        <begin position="335"/>
        <end position="360"/>
    </location>
</feature>
<evidence type="ECO:0000313" key="2">
    <source>
        <dbReference type="EMBL" id="SFV66913.1"/>
    </source>
</evidence>